<evidence type="ECO:0000313" key="1">
    <source>
        <dbReference type="EMBL" id="DAD88926.1"/>
    </source>
</evidence>
<protein>
    <submittedName>
        <fullName evidence="1">Baseplate protein</fullName>
    </submittedName>
</protein>
<dbReference type="EMBL" id="BK015050">
    <property type="protein sequence ID" value="DAD88926.1"/>
    <property type="molecule type" value="Genomic_DNA"/>
</dbReference>
<dbReference type="SUPFAM" id="SSF88874">
    <property type="entry name" value="Receptor-binding domain of short tail fibre protein gp12"/>
    <property type="match status" value="1"/>
</dbReference>
<sequence>MARSNFKVFAEGAADKDVQSDVVYNADTQRIYGVVPGIAEPKMHNKLYKQATIMVAALAQVIVQAGFDALDSDYSGLVSNLRKSFAGSVNGIKPDESGNIDLTALIEEIRQLTIPRIGDFIITRNPENPNKKYKNTTWELLESKTFVMSAGGDVSVNSRGGSNTHTNTIQEMPAHDHEGSIGHAGGHSHSRGSMNITGSFWGRDVQAGYNGNGAFFVSAYGNYNDEGGKYHADYPSVMSFDASRAWTGETSFVENHNHSLFISSAGNGKTWDVRPKYIAAYIWIRTA</sequence>
<accession>A0A8S5N2U0</accession>
<proteinExistence type="predicted"/>
<reference evidence="1" key="1">
    <citation type="journal article" date="2021" name="Proc. Natl. Acad. Sci. U.S.A.">
        <title>A Catalog of Tens of Thousands of Viruses from Human Metagenomes Reveals Hidden Associations with Chronic Diseases.</title>
        <authorList>
            <person name="Tisza M.J."/>
            <person name="Buck C.B."/>
        </authorList>
    </citation>
    <scope>NUCLEOTIDE SEQUENCE</scope>
    <source>
        <strain evidence="1">CtpiG4</strain>
    </source>
</reference>
<name>A0A8S5N2U0_9CAUD</name>
<organism evidence="1">
    <name type="scientific">Myoviridae sp. ctpiG4</name>
    <dbReference type="NCBI Taxonomy" id="2826698"/>
    <lineage>
        <taxon>Viruses</taxon>
        <taxon>Duplodnaviria</taxon>
        <taxon>Heunggongvirae</taxon>
        <taxon>Uroviricota</taxon>
        <taxon>Caudoviricetes</taxon>
    </lineage>
</organism>